<dbReference type="InterPro" id="IPR049936">
    <property type="entry name" value="TopBP1_BRCT_8"/>
</dbReference>
<feature type="domain" description="BRCT" evidence="3">
    <location>
        <begin position="368"/>
        <end position="460"/>
    </location>
</feature>
<feature type="domain" description="BRCT" evidence="3">
    <location>
        <begin position="103"/>
        <end position="176"/>
    </location>
</feature>
<reference evidence="4" key="1">
    <citation type="submission" date="2019-08" db="EMBL/GenBank/DDBJ databases">
        <title>The genome of the North American firefly Photinus pyralis.</title>
        <authorList>
            <consortium name="Photinus pyralis genome working group"/>
            <person name="Fallon T.R."/>
            <person name="Sander Lower S.E."/>
            <person name="Weng J.-K."/>
        </authorList>
    </citation>
    <scope>NUCLEOTIDE SEQUENCE</scope>
    <source>
        <strain evidence="4">TRF0915ILg1</strain>
        <tissue evidence="4">Whole body</tissue>
    </source>
</reference>
<dbReference type="Pfam" id="PF00533">
    <property type="entry name" value="BRCT"/>
    <property type="match status" value="4"/>
</dbReference>
<evidence type="ECO:0000313" key="5">
    <source>
        <dbReference type="Proteomes" id="UP000801492"/>
    </source>
</evidence>
<evidence type="ECO:0000256" key="2">
    <source>
        <dbReference type="SAM" id="MobiDB-lite"/>
    </source>
</evidence>
<feature type="domain" description="BRCT" evidence="3">
    <location>
        <begin position="196"/>
        <end position="287"/>
    </location>
</feature>
<dbReference type="CDD" id="cd17738">
    <property type="entry name" value="BRCT_TopBP1_rpt7"/>
    <property type="match status" value="1"/>
</dbReference>
<keyword evidence="5" id="KW-1185">Reference proteome</keyword>
<sequence length="1306" mass="146732">MDKKNVRIIFVLPKEYDDEQEASAEMQQAYEACKQNAINVKWYPEQECLNVELNKTDFMVFQLFEGETFEKARKTKSVRIVGPWCLLTCLMEGRQIPNFPWPIYSIAMNGCTITCSSFPKSERKILQDKIQFMAGYFSPSLMENCTHLVTDSVKSEKYIKAAEAGVKLLISTWVHDVWEASHKGNIHCDDKQFEKYRCPAFHKLVVCCTGLNHAQRNTLSKLITENGGVYNEQLHVSSTDILVCSSTSSTSAKYKAAKKRKIKCVNFDWVVDSVKNGYAMPDNLYSIKRGTSTPTKEGEDAQPNFSMISNISALHGNKSELQDTVVNSTGVLKLTANTPFKSSGLKRKSDSNEHNDLVDTIDVRQVKIAGPFLDGCGIYLAGFGAEQREKLCKILNFSGATRYDDINERVTHVLVGDSSCHDLKLMMSKGMLQNSPIVNIHWLINSIANRHPADEQNYLVNTITSSADEPSSPLSKKSANLIRRNSATPAAEKQVHKFVEPDCQPEADLVQQYLRPDALSEEDTLAKLLQDADSKQNVEQQLTAKVITTQSKENPKASEISVNSRNEESLHTKLPNSSPGRGSLSSAVDDSSQPNEPIYEGLKFVIVGFTEEQQEQVKLAVESMSGKVVSRLYKGVPDYAVVPVFSSELKQVAAETVTDLWISECWQENEIRPIEYFHRPISIKDGANPLSSCVVTISSYVSYERNFLRNLIIQLGGVYQEQFSRINSTETRIVASTHLVSLVPSGKKYAAAIKWGLPVVTKDWLLECARTFKLPSESLYLIGEAKCPLRKESTTSEKSISDNNNSVSTRSSLPSSVRDSTSKSNITNPVENLSTSSFENKENVSTPTTESERFYNSYTNNTPPISTNARLNLNNSETEHTPKNKILKNVHDTSEICSQVTPVQKLITEARKNNLLGTPKESLPFPKPWDHVDTPDTPLGAFINPNPSPNLRKQMLRFLNTFPEHKPRRKSTPLSELKRKLWDKVCPPRDGENVNKSEQPDFDTKDEEPSTNHSNDNIPDDIVDNHLQQLQDMLTSSGGKELNSKSRRQSTLPVVASEVKDSQPNTVGWDDCMDCVFTEQEQQNTSPIFMFSGIEQDTRELLIQRLESVGGVITNQSNFDPSCTHLICSKPMRNEKILSCIASGKWILHCSYVDKCFEEGKLVDEEPYEYGNPKSKDNIHMQANKENETRIVAMHYWRKEISKRGYGPFHDMRAIVVAQKKESIVRVIEAGGGIIVEASPPYNESVHATHCLLDLKFVKDISDYIPLAKQGIYCVNTLYISEYLQRTANDVRDYIVPLLASYYNSK</sequence>
<feature type="domain" description="BRCT" evidence="3">
    <location>
        <begin position="685"/>
        <end position="782"/>
    </location>
</feature>
<dbReference type="FunFam" id="3.40.50.10190:FF:000020">
    <property type="entry name" value="DNA topoisomerase II binding protein 1"/>
    <property type="match status" value="1"/>
</dbReference>
<name>A0A8K0GFI6_IGNLU</name>
<organism evidence="4 5">
    <name type="scientific">Ignelater luminosus</name>
    <name type="common">Cucubano</name>
    <name type="synonym">Pyrophorus luminosus</name>
    <dbReference type="NCBI Taxonomy" id="2038154"/>
    <lineage>
        <taxon>Eukaryota</taxon>
        <taxon>Metazoa</taxon>
        <taxon>Ecdysozoa</taxon>
        <taxon>Arthropoda</taxon>
        <taxon>Hexapoda</taxon>
        <taxon>Insecta</taxon>
        <taxon>Pterygota</taxon>
        <taxon>Neoptera</taxon>
        <taxon>Endopterygota</taxon>
        <taxon>Coleoptera</taxon>
        <taxon>Polyphaga</taxon>
        <taxon>Elateriformia</taxon>
        <taxon>Elateroidea</taxon>
        <taxon>Elateridae</taxon>
        <taxon>Agrypninae</taxon>
        <taxon>Pyrophorini</taxon>
        <taxon>Ignelater</taxon>
    </lineage>
</organism>
<dbReference type="GO" id="GO:0006270">
    <property type="term" value="P:DNA replication initiation"/>
    <property type="evidence" value="ECO:0007669"/>
    <property type="project" value="TreeGrafter"/>
</dbReference>
<feature type="domain" description="BRCT" evidence="3">
    <location>
        <begin position="594"/>
        <end position="679"/>
    </location>
</feature>
<evidence type="ECO:0000256" key="1">
    <source>
        <dbReference type="ARBA" id="ARBA00022737"/>
    </source>
</evidence>
<dbReference type="Proteomes" id="UP000801492">
    <property type="component" value="Unassembled WGS sequence"/>
</dbReference>
<gene>
    <name evidence="4" type="ORF">ILUMI_08947</name>
</gene>
<feature type="domain" description="BRCT" evidence="3">
    <location>
        <begin position="1086"/>
        <end position="1170"/>
    </location>
</feature>
<dbReference type="InterPro" id="IPR059215">
    <property type="entry name" value="BRCT2_TopBP1-like"/>
</dbReference>
<feature type="region of interest" description="Disordered" evidence="2">
    <location>
        <begin position="985"/>
        <end position="1021"/>
    </location>
</feature>
<dbReference type="PANTHER" id="PTHR13561:SF20">
    <property type="entry name" value="DNA TOPOISOMERASE 2-BINDING PROTEIN 1"/>
    <property type="match status" value="1"/>
</dbReference>
<dbReference type="SMART" id="SM00292">
    <property type="entry name" value="BRCT"/>
    <property type="match status" value="6"/>
</dbReference>
<protein>
    <recommendedName>
        <fullName evidence="3">BRCT domain-containing protein</fullName>
    </recommendedName>
</protein>
<feature type="compositionally biased region" description="Basic and acidic residues" evidence="2">
    <location>
        <begin position="985"/>
        <end position="1010"/>
    </location>
</feature>
<feature type="region of interest" description="Disordered" evidence="2">
    <location>
        <begin position="548"/>
        <end position="594"/>
    </location>
</feature>
<proteinExistence type="predicted"/>
<dbReference type="PROSITE" id="PS50172">
    <property type="entry name" value="BRCT"/>
    <property type="match status" value="6"/>
</dbReference>
<feature type="compositionally biased region" description="Low complexity" evidence="2">
    <location>
        <begin position="806"/>
        <end position="819"/>
    </location>
</feature>
<dbReference type="InterPro" id="IPR049542">
    <property type="entry name" value="TopBP1-like_BRCT0"/>
</dbReference>
<dbReference type="CDD" id="cd17728">
    <property type="entry name" value="BRCT_TopBP1_rpt8"/>
    <property type="match status" value="1"/>
</dbReference>
<dbReference type="FunFam" id="3.40.50.10190:FF:000018">
    <property type="entry name" value="DNA topoisomerase 2-binding protein 1"/>
    <property type="match status" value="1"/>
</dbReference>
<dbReference type="Gene3D" id="3.40.50.10190">
    <property type="entry name" value="BRCT domain"/>
    <property type="match status" value="8"/>
</dbReference>
<feature type="region of interest" description="Disordered" evidence="2">
    <location>
        <begin position="792"/>
        <end position="868"/>
    </location>
</feature>
<feature type="compositionally biased region" description="Polar residues" evidence="2">
    <location>
        <begin position="796"/>
        <end position="805"/>
    </location>
</feature>
<comment type="caution">
    <text evidence="4">The sequence shown here is derived from an EMBL/GenBank/DDBJ whole genome shotgun (WGS) entry which is preliminary data.</text>
</comment>
<evidence type="ECO:0000313" key="4">
    <source>
        <dbReference type="EMBL" id="KAF2897226.1"/>
    </source>
</evidence>
<dbReference type="OrthoDB" id="251770at2759"/>
<dbReference type="Pfam" id="PF16770">
    <property type="entry name" value="RTT107_BRCT_5"/>
    <property type="match status" value="1"/>
</dbReference>
<keyword evidence="1" id="KW-0677">Repeat</keyword>
<dbReference type="PANTHER" id="PTHR13561">
    <property type="entry name" value="DNA REPLICATION REGULATOR DPB11-RELATED"/>
    <property type="match status" value="1"/>
</dbReference>
<dbReference type="EMBL" id="VTPC01004385">
    <property type="protein sequence ID" value="KAF2897226.1"/>
    <property type="molecule type" value="Genomic_DNA"/>
</dbReference>
<dbReference type="Pfam" id="PF21298">
    <property type="entry name" value="TopBP1_BRCT0"/>
    <property type="match status" value="1"/>
</dbReference>
<dbReference type="InterPro" id="IPR001357">
    <property type="entry name" value="BRCT_dom"/>
</dbReference>
<feature type="compositionally biased region" description="Polar residues" evidence="2">
    <location>
        <begin position="823"/>
        <end position="868"/>
    </location>
</feature>
<feature type="compositionally biased region" description="Polar residues" evidence="2">
    <location>
        <begin position="574"/>
        <end position="594"/>
    </location>
</feature>
<dbReference type="InterPro" id="IPR036420">
    <property type="entry name" value="BRCT_dom_sf"/>
</dbReference>
<dbReference type="SUPFAM" id="SSF52113">
    <property type="entry name" value="BRCT domain"/>
    <property type="match status" value="6"/>
</dbReference>
<dbReference type="GO" id="GO:0033314">
    <property type="term" value="P:mitotic DNA replication checkpoint signaling"/>
    <property type="evidence" value="ECO:0007669"/>
    <property type="project" value="TreeGrafter"/>
</dbReference>
<accession>A0A8K0GFI6</accession>
<evidence type="ECO:0000259" key="3">
    <source>
        <dbReference type="PROSITE" id="PS50172"/>
    </source>
</evidence>
<dbReference type="GO" id="GO:0007095">
    <property type="term" value="P:mitotic G2 DNA damage checkpoint signaling"/>
    <property type="evidence" value="ECO:0007669"/>
    <property type="project" value="TreeGrafter"/>
</dbReference>
<dbReference type="CDD" id="cd17731">
    <property type="entry name" value="BRCT_TopBP1_rpt2_like"/>
    <property type="match status" value="1"/>
</dbReference>